<gene>
    <name evidence="1" type="ORF">ABIC98_003986</name>
</gene>
<comment type="caution">
    <text evidence="1">The sequence shown here is derived from an EMBL/GenBank/DDBJ whole genome shotgun (WGS) entry which is preliminary data.</text>
</comment>
<evidence type="ECO:0000313" key="2">
    <source>
        <dbReference type="Proteomes" id="UP001549207"/>
    </source>
</evidence>
<keyword evidence="2" id="KW-1185">Reference proteome</keyword>
<proteinExistence type="predicted"/>
<reference evidence="1" key="1">
    <citation type="submission" date="2024-06" db="EMBL/GenBank/DDBJ databases">
        <title>Genomic Encyclopedia of Type Strains, Phase IV (KMG-IV): sequencing the most valuable type-strain genomes for metagenomic binning, comparative biology and taxonomic classification.</title>
        <authorList>
            <person name="Goeker M."/>
        </authorList>
    </citation>
    <scope>NUCLEOTIDE SEQUENCE</scope>
    <source>
        <strain evidence="1">SJCon</strain>
    </source>
</reference>
<accession>A0ACC6TKR2</accession>
<protein>
    <submittedName>
        <fullName evidence="1">Uncharacterized protein</fullName>
    </submittedName>
</protein>
<dbReference type="Proteomes" id="UP001549207">
    <property type="component" value="Unassembled WGS sequence"/>
</dbReference>
<organism evidence="1 2">
    <name type="scientific">Arthrobacter nitrophenolicus</name>
    <dbReference type="NCBI Taxonomy" id="683150"/>
    <lineage>
        <taxon>Bacteria</taxon>
        <taxon>Bacillati</taxon>
        <taxon>Actinomycetota</taxon>
        <taxon>Actinomycetes</taxon>
        <taxon>Micrococcales</taxon>
        <taxon>Micrococcaceae</taxon>
        <taxon>Arthrobacter</taxon>
    </lineage>
</organism>
<sequence>MMGAEEAPFAQAFGIDDYAASPWLGLHFRHELLLHCNHELLVDQHRKD</sequence>
<evidence type="ECO:0000313" key="1">
    <source>
        <dbReference type="EMBL" id="MET3774311.1"/>
    </source>
</evidence>
<dbReference type="EMBL" id="JBEPNJ010000026">
    <property type="protein sequence ID" value="MET3774311.1"/>
    <property type="molecule type" value="Genomic_DNA"/>
</dbReference>
<name>A0ACC6TKR2_9MICC</name>